<comment type="caution">
    <text evidence="2">The sequence shown here is derived from an EMBL/GenBank/DDBJ whole genome shotgun (WGS) entry which is preliminary data.</text>
</comment>
<protein>
    <submittedName>
        <fullName evidence="2">Uncharacterized protein</fullName>
    </submittedName>
</protein>
<accession>A0A5N5W1H4</accession>
<keyword evidence="3" id="KW-1185">Reference proteome</keyword>
<feature type="compositionally biased region" description="Polar residues" evidence="1">
    <location>
        <begin position="1"/>
        <end position="10"/>
    </location>
</feature>
<dbReference type="RefSeq" id="WP_152265186.1">
    <property type="nucleotide sequence ID" value="NZ_VOKX01000106.1"/>
</dbReference>
<evidence type="ECO:0000313" key="2">
    <source>
        <dbReference type="EMBL" id="KAB7835729.1"/>
    </source>
</evidence>
<dbReference type="Proteomes" id="UP000327000">
    <property type="component" value="Unassembled WGS sequence"/>
</dbReference>
<feature type="region of interest" description="Disordered" evidence="1">
    <location>
        <begin position="1"/>
        <end position="38"/>
    </location>
</feature>
<dbReference type="OrthoDB" id="4177940at2"/>
<name>A0A5N5W1H4_STRMB</name>
<sequence>MTASQASAKTKQPARGTKKKPAGATQSSSSSGRQGMFVRLSSDDKQRAEYWADKRGFSSVNEYVVEAVVEKIRRENLDYDLPTLEIARLNQLVDQVAALAMNSANLERVVTTGFDSLIGLTRGDNYLLDDEHGELA</sequence>
<gene>
    <name evidence="2" type="ORF">FRZ00_26260</name>
</gene>
<evidence type="ECO:0000313" key="3">
    <source>
        <dbReference type="Proteomes" id="UP000327000"/>
    </source>
</evidence>
<dbReference type="AlphaFoldDB" id="A0A5N5W1H4"/>
<evidence type="ECO:0000256" key="1">
    <source>
        <dbReference type="SAM" id="MobiDB-lite"/>
    </source>
</evidence>
<feature type="compositionally biased region" description="Polar residues" evidence="1">
    <location>
        <begin position="24"/>
        <end position="33"/>
    </location>
</feature>
<proteinExistence type="predicted"/>
<dbReference type="EMBL" id="VOKX01000106">
    <property type="protein sequence ID" value="KAB7835729.1"/>
    <property type="molecule type" value="Genomic_DNA"/>
</dbReference>
<organism evidence="2 3">
    <name type="scientific">Streptomyces mobaraensis</name>
    <name type="common">Streptoverticillium mobaraense</name>
    <dbReference type="NCBI Taxonomy" id="35621"/>
    <lineage>
        <taxon>Bacteria</taxon>
        <taxon>Bacillati</taxon>
        <taxon>Actinomycetota</taxon>
        <taxon>Actinomycetes</taxon>
        <taxon>Kitasatosporales</taxon>
        <taxon>Streptomycetaceae</taxon>
        <taxon>Streptomyces</taxon>
    </lineage>
</organism>
<reference evidence="2 3" key="1">
    <citation type="journal article" date="2019" name="Microb. Cell Fact.">
        <title>Exploring novel herbicidin analogues by transcriptional regulator overexpression and MS/MS molecular networking.</title>
        <authorList>
            <person name="Shi Y."/>
            <person name="Gu R."/>
            <person name="Li Y."/>
            <person name="Wang X."/>
            <person name="Ren W."/>
            <person name="Li X."/>
            <person name="Wang L."/>
            <person name="Xie Y."/>
            <person name="Hong B."/>
        </authorList>
    </citation>
    <scope>NUCLEOTIDE SEQUENCE [LARGE SCALE GENOMIC DNA]</scope>
    <source>
        <strain evidence="2 3">US-43</strain>
    </source>
</reference>